<gene>
    <name evidence="3" type="ORF">PSN13_05628</name>
</gene>
<feature type="compositionally biased region" description="Low complexity" evidence="1">
    <location>
        <begin position="229"/>
        <end position="244"/>
    </location>
</feature>
<evidence type="ECO:0000313" key="3">
    <source>
        <dbReference type="EMBL" id="RAO27740.1"/>
    </source>
</evidence>
<feature type="domain" description="RAMA" evidence="2">
    <location>
        <begin position="242"/>
        <end position="346"/>
    </location>
</feature>
<evidence type="ECO:0000256" key="1">
    <source>
        <dbReference type="SAM" id="MobiDB-lite"/>
    </source>
</evidence>
<comment type="caution">
    <text evidence="3">The sequence shown here is derived from an EMBL/GenBank/DDBJ whole genome shotgun (WGS) entry which is preliminary data.</text>
</comment>
<organism evidence="3 4">
    <name type="scientific">Micromonospora saelicesensis</name>
    <dbReference type="NCBI Taxonomy" id="285676"/>
    <lineage>
        <taxon>Bacteria</taxon>
        <taxon>Bacillati</taxon>
        <taxon>Actinomycetota</taxon>
        <taxon>Actinomycetes</taxon>
        <taxon>Micromonosporales</taxon>
        <taxon>Micromonosporaceae</taxon>
        <taxon>Micromonospora</taxon>
    </lineage>
</organism>
<dbReference type="EMBL" id="PYAG01000039">
    <property type="protein sequence ID" value="RAO27740.1"/>
    <property type="molecule type" value="Genomic_DNA"/>
</dbReference>
<evidence type="ECO:0000313" key="4">
    <source>
        <dbReference type="Proteomes" id="UP000249419"/>
    </source>
</evidence>
<sequence length="704" mass="78528">MRQVRRDRWMRQEQLQPLVVADGNPVEVAIVGCYQLHPTAQEHPRGWGYLADDGHYGFGATTTRRRFDGQGELAAEARALFWALLRLLPAHHVTVVTDYPEIADMVNAWRRGDLTAAPPGYDLSDRPSGREAKLMHLAPRVHQHADQVDVRVADSYEDTALGRAANELSVLGWKWCAGELTKTTAADRALAIASKALGVEPILVPRMNGTEEQDEPHDDSSDLTDHLSRTSQDGSDSMSNGSSSRSRREPLINGRRVRIADLIDAGLLAADTDLTFQQRIGETPYRATVTAGGHLRLPDGREFATPSRAAAEAAGLVAVPGWAVWRVQPSGQTLHHLRVKLLKDVAEEVAADQARPHKEAEAVRRRFAVLEEARAEAEEGTPRTLTVREFIRHWGLEDRDRTTSAQIDADLANHGLTTIPDFRTVSLDKTIRIVVLPEGDSDDAATDVASDGVEATTSDDEESVDFGLTLGNLLPDDMSLAWVSPTASFEEAITAMQVDDFSQIAVLTNPYTLHGAVSWESIAAAKHRNARAAFSDAIDRRAATRVFDYNVRLLDVLETLQQSGFIFVRDDQRKITGIITAADVVRKYDETATPFFLIGEIDQELRQLLQNTFDEETVRQACSSAGSSFRSFDSMSIGQYQAVLDNPDCWQQLDWPLDRRVFIKRLDQLRKVRNNVMHFNPDPVRHTDVDKLRHFLDLIRRYSR</sequence>
<dbReference type="InterPro" id="IPR046342">
    <property type="entry name" value="CBS_dom_sf"/>
</dbReference>
<dbReference type="InterPro" id="IPR012337">
    <property type="entry name" value="RNaseH-like_sf"/>
</dbReference>
<dbReference type="Proteomes" id="UP000249419">
    <property type="component" value="Unassembled WGS sequence"/>
</dbReference>
<proteinExistence type="predicted"/>
<dbReference type="Gene3D" id="3.10.580.10">
    <property type="entry name" value="CBS-domain"/>
    <property type="match status" value="1"/>
</dbReference>
<dbReference type="SUPFAM" id="SSF53098">
    <property type="entry name" value="Ribonuclease H-like"/>
    <property type="match status" value="1"/>
</dbReference>
<dbReference type="SUPFAM" id="SSF54631">
    <property type="entry name" value="CBS-domain pair"/>
    <property type="match status" value="1"/>
</dbReference>
<dbReference type="InterPro" id="IPR040843">
    <property type="entry name" value="RAMA"/>
</dbReference>
<name>A0A328NDX1_9ACTN</name>
<feature type="region of interest" description="Disordered" evidence="1">
    <location>
        <begin position="209"/>
        <end position="250"/>
    </location>
</feature>
<dbReference type="Pfam" id="PF18755">
    <property type="entry name" value="RAMA"/>
    <property type="match status" value="1"/>
</dbReference>
<accession>A0A328NDX1</accession>
<feature type="compositionally biased region" description="Basic and acidic residues" evidence="1">
    <location>
        <begin position="218"/>
        <end position="228"/>
    </location>
</feature>
<dbReference type="AlphaFoldDB" id="A0A328NDX1"/>
<evidence type="ECO:0000259" key="2">
    <source>
        <dbReference type="Pfam" id="PF18755"/>
    </source>
</evidence>
<reference evidence="3 4" key="1">
    <citation type="submission" date="2018-03" db="EMBL/GenBank/DDBJ databases">
        <title>Defining the species Micromonospora saelicesensis and Micromonospora noduli under the framework of genomics.</title>
        <authorList>
            <person name="Riesco R."/>
            <person name="Trujillo M.E."/>
        </authorList>
    </citation>
    <scope>NUCLEOTIDE SEQUENCE [LARGE SCALE GENOMIC DNA]</scope>
    <source>
        <strain evidence="3 4">PSN13</strain>
    </source>
</reference>
<protein>
    <recommendedName>
        <fullName evidence="2">RAMA domain-containing protein</fullName>
    </recommendedName>
</protein>